<dbReference type="HOGENOM" id="CLU_855346_0_0_1"/>
<feature type="region of interest" description="Disordered" evidence="1">
    <location>
        <begin position="1"/>
        <end position="47"/>
    </location>
</feature>
<evidence type="ECO:0000256" key="1">
    <source>
        <dbReference type="SAM" id="MobiDB-lite"/>
    </source>
</evidence>
<feature type="compositionally biased region" description="Low complexity" evidence="1">
    <location>
        <begin position="73"/>
        <end position="85"/>
    </location>
</feature>
<evidence type="ECO:0000313" key="2">
    <source>
        <dbReference type="EMBL" id="KIR47807.1"/>
    </source>
</evidence>
<proteinExistence type="predicted"/>
<organism evidence="2">
    <name type="scientific">Cryptococcus bacillisporus CA1280</name>
    <dbReference type="NCBI Taxonomy" id="1296109"/>
    <lineage>
        <taxon>Eukaryota</taxon>
        <taxon>Fungi</taxon>
        <taxon>Dikarya</taxon>
        <taxon>Basidiomycota</taxon>
        <taxon>Agaricomycotina</taxon>
        <taxon>Tremellomycetes</taxon>
        <taxon>Tremellales</taxon>
        <taxon>Cryptococcaceae</taxon>
        <taxon>Cryptococcus</taxon>
        <taxon>Cryptococcus gattii species complex</taxon>
    </lineage>
</organism>
<reference evidence="2" key="1">
    <citation type="submission" date="2015-01" db="EMBL/GenBank/DDBJ databases">
        <title>The Genome Sequence of Cryptococcus gattii CA1280.</title>
        <authorList>
            <consortium name="The Broad Institute Genomics Platform"/>
            <person name="Cuomo C."/>
            <person name="Litvintseva A."/>
            <person name="Chen Y."/>
            <person name="Heitman J."/>
            <person name="Sun S."/>
            <person name="Springer D."/>
            <person name="Dromer F."/>
            <person name="Young S."/>
            <person name="Zeng Q."/>
            <person name="Gargeya S."/>
            <person name="Abouelleil A."/>
            <person name="Alvarado L."/>
            <person name="Chapman S.B."/>
            <person name="Gainer-Dewar J."/>
            <person name="Goldberg J."/>
            <person name="Griggs A."/>
            <person name="Gujja S."/>
            <person name="Hansen M."/>
            <person name="Howarth C."/>
            <person name="Imamovic A."/>
            <person name="Larimer J."/>
            <person name="Murphy C."/>
            <person name="Naylor J."/>
            <person name="Pearson M."/>
            <person name="Priest M."/>
            <person name="Roberts A."/>
            <person name="Saif S."/>
            <person name="Shea T."/>
            <person name="Sykes S."/>
            <person name="Wortman J."/>
            <person name="Nusbaum C."/>
            <person name="Birren B."/>
        </authorList>
    </citation>
    <scope>NUCLEOTIDE SEQUENCE [LARGE SCALE GENOMIC DNA]</scope>
    <source>
        <strain evidence="2">CA1280</strain>
    </source>
</reference>
<accession>A0A0D0TM97</accession>
<name>A0A0D0TM97_CRYGA</name>
<feature type="region of interest" description="Disordered" evidence="1">
    <location>
        <begin position="63"/>
        <end position="204"/>
    </location>
</feature>
<feature type="region of interest" description="Disordered" evidence="1">
    <location>
        <begin position="284"/>
        <end position="328"/>
    </location>
</feature>
<feature type="compositionally biased region" description="Polar residues" evidence="1">
    <location>
        <begin position="137"/>
        <end position="186"/>
    </location>
</feature>
<feature type="compositionally biased region" description="Polar residues" evidence="1">
    <location>
        <begin position="195"/>
        <end position="204"/>
    </location>
</feature>
<dbReference type="OrthoDB" id="2564352at2759"/>
<protein>
    <submittedName>
        <fullName evidence="2">Unplaced genomic scaffold supercont1.7, whole genome shotgun sequence</fullName>
    </submittedName>
</protein>
<feature type="compositionally biased region" description="Polar residues" evidence="1">
    <location>
        <begin position="91"/>
        <end position="100"/>
    </location>
</feature>
<sequence>MSYDIDSSQKRPSMMGTPYSSFSHHRRASTNASLLAPPGPPSIYYHSRQPSLYQISPLVTPNAIRSHDASPVPASGSSHSPGESPSLPPTDGNNSPSQGDTLGEKLSLTPVSTSLGASEESEVQPSRTKSARRLTGRSASTPAIRQQAYESVPSTESQTPRDSPHNSPRGSLNSLPTNARGSSMSSLRAPAMSHRPTSVNSLSSSRYLHLGPTGGAPHQGRPIALEMPRLLGAKPDMNGDCFSSVGVQKVQESQSFGLGLDEMGRMRRSSSRLTNSYMDLTISPTHSTFPRSAADRVTPRQLEAGQKRARTSSIQNNRLVIEGNEPEE</sequence>
<dbReference type="AlphaFoldDB" id="A0A0D0TM97"/>
<dbReference type="EMBL" id="KN847979">
    <property type="protein sequence ID" value="KIR47807.1"/>
    <property type="molecule type" value="Genomic_DNA"/>
</dbReference>
<gene>
    <name evidence="2" type="ORF">I312_02955</name>
</gene>